<dbReference type="PANTHER" id="PTHR47634">
    <property type="entry name" value="PROTEIN KINASE DOMAIN-CONTAINING PROTEIN-RELATED"/>
    <property type="match status" value="1"/>
</dbReference>
<dbReference type="PROSITE" id="PS00107">
    <property type="entry name" value="PROTEIN_KINASE_ATP"/>
    <property type="match status" value="1"/>
</dbReference>
<gene>
    <name evidence="11" type="ORF">BJX67DRAFT_362061</name>
</gene>
<keyword evidence="6 9" id="KW-0067">ATP-binding</keyword>
<evidence type="ECO:0000256" key="8">
    <source>
        <dbReference type="ARBA" id="ARBA00048679"/>
    </source>
</evidence>
<proteinExistence type="predicted"/>
<keyword evidence="5" id="KW-0418">Kinase</keyword>
<evidence type="ECO:0000256" key="2">
    <source>
        <dbReference type="ARBA" id="ARBA00022527"/>
    </source>
</evidence>
<evidence type="ECO:0000313" key="12">
    <source>
        <dbReference type="Proteomes" id="UP001610432"/>
    </source>
</evidence>
<name>A0ABR4LHX6_9EURO</name>
<evidence type="ECO:0000256" key="6">
    <source>
        <dbReference type="ARBA" id="ARBA00022840"/>
    </source>
</evidence>
<dbReference type="SMART" id="SM00220">
    <property type="entry name" value="S_TKc"/>
    <property type="match status" value="1"/>
</dbReference>
<dbReference type="InterPro" id="IPR000719">
    <property type="entry name" value="Prot_kinase_dom"/>
</dbReference>
<dbReference type="Gene3D" id="1.10.510.10">
    <property type="entry name" value="Transferase(Phosphotransferase) domain 1"/>
    <property type="match status" value="1"/>
</dbReference>
<evidence type="ECO:0000256" key="1">
    <source>
        <dbReference type="ARBA" id="ARBA00012513"/>
    </source>
</evidence>
<feature type="binding site" evidence="9">
    <location>
        <position position="112"/>
    </location>
    <ligand>
        <name>ATP</name>
        <dbReference type="ChEBI" id="CHEBI:30616"/>
    </ligand>
</feature>
<evidence type="ECO:0000256" key="5">
    <source>
        <dbReference type="ARBA" id="ARBA00022777"/>
    </source>
</evidence>
<evidence type="ECO:0000313" key="11">
    <source>
        <dbReference type="EMBL" id="KAL2864090.1"/>
    </source>
</evidence>
<evidence type="ECO:0000259" key="10">
    <source>
        <dbReference type="PROSITE" id="PS50011"/>
    </source>
</evidence>
<protein>
    <recommendedName>
        <fullName evidence="1">non-specific serine/threonine protein kinase</fullName>
        <ecNumber evidence="1">2.7.11.1</ecNumber>
    </recommendedName>
</protein>
<dbReference type="PANTHER" id="PTHR47634:SF9">
    <property type="entry name" value="PROTEIN KINASE DOMAIN-CONTAINING PROTEIN-RELATED"/>
    <property type="match status" value="1"/>
</dbReference>
<comment type="caution">
    <text evidence="11">The sequence shown here is derived from an EMBL/GenBank/DDBJ whole genome shotgun (WGS) entry which is preliminary data.</text>
</comment>
<dbReference type="Pfam" id="PF00069">
    <property type="entry name" value="Pkinase"/>
    <property type="match status" value="2"/>
</dbReference>
<dbReference type="InterPro" id="IPR017441">
    <property type="entry name" value="Protein_kinase_ATP_BS"/>
</dbReference>
<reference evidence="11 12" key="1">
    <citation type="submission" date="2024-07" db="EMBL/GenBank/DDBJ databases">
        <title>Section-level genome sequencing and comparative genomics of Aspergillus sections Usti and Cavernicolus.</title>
        <authorList>
            <consortium name="Lawrence Berkeley National Laboratory"/>
            <person name="Nybo J.L."/>
            <person name="Vesth T.C."/>
            <person name="Theobald S."/>
            <person name="Frisvad J.C."/>
            <person name="Larsen T.O."/>
            <person name="Kjaerboelling I."/>
            <person name="Rothschild-Mancinelli K."/>
            <person name="Lyhne E.K."/>
            <person name="Kogle M.E."/>
            <person name="Barry K."/>
            <person name="Clum A."/>
            <person name="Na H."/>
            <person name="Ledsgaard L."/>
            <person name="Lin J."/>
            <person name="Lipzen A."/>
            <person name="Kuo A."/>
            <person name="Riley R."/>
            <person name="Mondo S."/>
            <person name="Labutti K."/>
            <person name="Haridas S."/>
            <person name="Pangalinan J."/>
            <person name="Salamov A.A."/>
            <person name="Simmons B.A."/>
            <person name="Magnuson J.K."/>
            <person name="Chen J."/>
            <person name="Drula E."/>
            <person name="Henrissat B."/>
            <person name="Wiebenga A."/>
            <person name="Lubbers R.J."/>
            <person name="Gomes A.C."/>
            <person name="Macurrencykelacurrency M.R."/>
            <person name="Stajich J."/>
            <person name="Grigoriev I.V."/>
            <person name="Mortensen U.H."/>
            <person name="De Vries R.P."/>
            <person name="Baker S.E."/>
            <person name="Andersen M.R."/>
        </authorList>
    </citation>
    <scope>NUCLEOTIDE SEQUENCE [LARGE SCALE GENOMIC DNA]</scope>
    <source>
        <strain evidence="11 12">CBS 449.75</strain>
    </source>
</reference>
<keyword evidence="2" id="KW-0723">Serine/threonine-protein kinase</keyword>
<dbReference type="RefSeq" id="XP_070883069.1">
    <property type="nucleotide sequence ID" value="XM_071029949.1"/>
</dbReference>
<dbReference type="GeneID" id="98145021"/>
<feature type="domain" description="Protein kinase" evidence="10">
    <location>
        <begin position="83"/>
        <end position="461"/>
    </location>
</feature>
<organism evidence="11 12">
    <name type="scientific">Aspergillus lucknowensis</name>
    <dbReference type="NCBI Taxonomy" id="176173"/>
    <lineage>
        <taxon>Eukaryota</taxon>
        <taxon>Fungi</taxon>
        <taxon>Dikarya</taxon>
        <taxon>Ascomycota</taxon>
        <taxon>Pezizomycotina</taxon>
        <taxon>Eurotiomycetes</taxon>
        <taxon>Eurotiomycetidae</taxon>
        <taxon>Eurotiales</taxon>
        <taxon>Aspergillaceae</taxon>
        <taxon>Aspergillus</taxon>
        <taxon>Aspergillus subgen. Nidulantes</taxon>
    </lineage>
</organism>
<keyword evidence="12" id="KW-1185">Reference proteome</keyword>
<evidence type="ECO:0000256" key="4">
    <source>
        <dbReference type="ARBA" id="ARBA00022741"/>
    </source>
</evidence>
<evidence type="ECO:0000256" key="7">
    <source>
        <dbReference type="ARBA" id="ARBA00047899"/>
    </source>
</evidence>
<dbReference type="Gene3D" id="3.30.200.20">
    <property type="entry name" value="Phosphorylase Kinase, domain 1"/>
    <property type="match status" value="1"/>
</dbReference>
<dbReference type="PROSITE" id="PS50011">
    <property type="entry name" value="PROTEIN_KINASE_DOM"/>
    <property type="match status" value="1"/>
</dbReference>
<dbReference type="SUPFAM" id="SSF56112">
    <property type="entry name" value="Protein kinase-like (PK-like)"/>
    <property type="match status" value="1"/>
</dbReference>
<sequence>MSHHDSYAFFQLMKTRLCMPVLSYRPKRRQLLFSLIYKRSMATRIEPSRVKYKFVEEVERLEYYVPGGYHPVILGDELCAGRYKIAHKLGFGRSATTWLAEDTDKGRLVALKISTAESADRTHEMEILLRLAKAESNLPGKAVVQNLLDSFTISGPNGTHQCLVTDAARLNINEVKEYPYHRLLHLSPARAIATQLVLGVQFTHSQGIVHGDLHLGNILLQLPPDMRNMTRDQLRARTGEPAKELVVREDGAPLDPGVPPELVIPIWLGIGSDKVALEDSLIKIADFGEAFDPRETKQYTCHTPLLLAAPESRFTDAGNLDEPLSFPADVWTLACTIWDIFGCRPPFESFPVSQDEVTMEHVEMLGKLPDRWWNKWEERSNWFDEDGRKNVKNSLRQWYGNTHRDWDARFAQYIRQPRERHGLDLFTEEEEMAFRSMMKMMLVLEPSKRATIDEVVECEWMQQWGLPEWQRMQEAIGISS</sequence>
<dbReference type="EMBL" id="JBFXLQ010000044">
    <property type="protein sequence ID" value="KAL2864090.1"/>
    <property type="molecule type" value="Genomic_DNA"/>
</dbReference>
<dbReference type="InterPro" id="IPR051334">
    <property type="entry name" value="SRPK"/>
</dbReference>
<keyword evidence="3" id="KW-0808">Transferase</keyword>
<dbReference type="InterPro" id="IPR011009">
    <property type="entry name" value="Kinase-like_dom_sf"/>
</dbReference>
<evidence type="ECO:0000256" key="9">
    <source>
        <dbReference type="PROSITE-ProRule" id="PRU10141"/>
    </source>
</evidence>
<comment type="catalytic activity">
    <reaction evidence="8">
        <text>L-seryl-[protein] + ATP = O-phospho-L-seryl-[protein] + ADP + H(+)</text>
        <dbReference type="Rhea" id="RHEA:17989"/>
        <dbReference type="Rhea" id="RHEA-COMP:9863"/>
        <dbReference type="Rhea" id="RHEA-COMP:11604"/>
        <dbReference type="ChEBI" id="CHEBI:15378"/>
        <dbReference type="ChEBI" id="CHEBI:29999"/>
        <dbReference type="ChEBI" id="CHEBI:30616"/>
        <dbReference type="ChEBI" id="CHEBI:83421"/>
        <dbReference type="ChEBI" id="CHEBI:456216"/>
        <dbReference type="EC" id="2.7.11.1"/>
    </reaction>
</comment>
<accession>A0ABR4LHX6</accession>
<comment type="catalytic activity">
    <reaction evidence="7">
        <text>L-threonyl-[protein] + ATP = O-phospho-L-threonyl-[protein] + ADP + H(+)</text>
        <dbReference type="Rhea" id="RHEA:46608"/>
        <dbReference type="Rhea" id="RHEA-COMP:11060"/>
        <dbReference type="Rhea" id="RHEA-COMP:11605"/>
        <dbReference type="ChEBI" id="CHEBI:15378"/>
        <dbReference type="ChEBI" id="CHEBI:30013"/>
        <dbReference type="ChEBI" id="CHEBI:30616"/>
        <dbReference type="ChEBI" id="CHEBI:61977"/>
        <dbReference type="ChEBI" id="CHEBI:456216"/>
        <dbReference type="EC" id="2.7.11.1"/>
    </reaction>
</comment>
<dbReference type="Proteomes" id="UP001610432">
    <property type="component" value="Unassembled WGS sequence"/>
</dbReference>
<evidence type="ECO:0000256" key="3">
    <source>
        <dbReference type="ARBA" id="ARBA00022679"/>
    </source>
</evidence>
<dbReference type="EC" id="2.7.11.1" evidence="1"/>
<keyword evidence="4 9" id="KW-0547">Nucleotide-binding</keyword>